<feature type="signal peptide" evidence="3">
    <location>
        <begin position="1"/>
        <end position="29"/>
    </location>
</feature>
<dbReference type="InterPro" id="IPR013780">
    <property type="entry name" value="Glyco_hydro_b"/>
</dbReference>
<dbReference type="CDD" id="cd14752">
    <property type="entry name" value="GH31_N"/>
    <property type="match status" value="1"/>
</dbReference>
<accession>A0A4R6S8C6</accession>
<dbReference type="Proteomes" id="UP000295444">
    <property type="component" value="Unassembled WGS sequence"/>
</dbReference>
<evidence type="ECO:0000256" key="3">
    <source>
        <dbReference type="SAM" id="SignalP"/>
    </source>
</evidence>
<dbReference type="SUPFAM" id="SSF51445">
    <property type="entry name" value="(Trans)glycosidases"/>
    <property type="match status" value="1"/>
</dbReference>
<dbReference type="InterPro" id="IPR017853">
    <property type="entry name" value="GH"/>
</dbReference>
<evidence type="ECO:0000256" key="1">
    <source>
        <dbReference type="ARBA" id="ARBA00007806"/>
    </source>
</evidence>
<evidence type="ECO:0000259" key="4">
    <source>
        <dbReference type="Pfam" id="PF01055"/>
    </source>
</evidence>
<evidence type="ECO:0000313" key="9">
    <source>
        <dbReference type="EMBL" id="TDP95106.1"/>
    </source>
</evidence>
<comment type="caution">
    <text evidence="9">The sequence shown here is derived from an EMBL/GenBank/DDBJ whole genome shotgun (WGS) entry which is preliminary data.</text>
</comment>
<dbReference type="Pfam" id="PF10633">
    <property type="entry name" value="NPCBM_assoc"/>
    <property type="match status" value="1"/>
</dbReference>
<evidence type="ECO:0000259" key="6">
    <source>
        <dbReference type="Pfam" id="PF13802"/>
    </source>
</evidence>
<dbReference type="AlphaFoldDB" id="A0A4R6S8C6"/>
<name>A0A4R6S8C6_LABRH</name>
<organism evidence="9 10">
    <name type="scientific">Labedaea rhizosphaerae</name>
    <dbReference type="NCBI Taxonomy" id="598644"/>
    <lineage>
        <taxon>Bacteria</taxon>
        <taxon>Bacillati</taxon>
        <taxon>Actinomycetota</taxon>
        <taxon>Actinomycetes</taxon>
        <taxon>Pseudonocardiales</taxon>
        <taxon>Pseudonocardiaceae</taxon>
        <taxon>Labedaea</taxon>
    </lineage>
</organism>
<dbReference type="Gene3D" id="2.60.40.10">
    <property type="entry name" value="Immunoglobulins"/>
    <property type="match status" value="1"/>
</dbReference>
<evidence type="ECO:0000259" key="5">
    <source>
        <dbReference type="Pfam" id="PF10633"/>
    </source>
</evidence>
<dbReference type="GO" id="GO:0004553">
    <property type="term" value="F:hydrolase activity, hydrolyzing O-glycosyl compounds"/>
    <property type="evidence" value="ECO:0007669"/>
    <property type="project" value="InterPro"/>
</dbReference>
<keyword evidence="3" id="KW-0732">Signal</keyword>
<evidence type="ECO:0000259" key="7">
    <source>
        <dbReference type="Pfam" id="PF17137"/>
    </source>
</evidence>
<dbReference type="Pfam" id="PF01055">
    <property type="entry name" value="Glyco_hydro_31_2nd"/>
    <property type="match status" value="1"/>
</dbReference>
<keyword evidence="2" id="KW-0326">Glycosidase</keyword>
<feature type="domain" description="Alpha-galactosidase NEW3" evidence="5">
    <location>
        <begin position="772"/>
        <end position="848"/>
    </location>
</feature>
<dbReference type="InterPro" id="IPR033403">
    <property type="entry name" value="DUF5110"/>
</dbReference>
<dbReference type="GO" id="GO:0030246">
    <property type="term" value="F:carbohydrate binding"/>
    <property type="evidence" value="ECO:0007669"/>
    <property type="project" value="InterPro"/>
</dbReference>
<evidence type="ECO:0000259" key="8">
    <source>
        <dbReference type="Pfam" id="PF21365"/>
    </source>
</evidence>
<feature type="domain" description="Glycoside hydrolase family 31 TIM barrel" evidence="4">
    <location>
        <begin position="366"/>
        <end position="500"/>
    </location>
</feature>
<dbReference type="InterPro" id="IPR011013">
    <property type="entry name" value="Gal_mutarotase_sf_dom"/>
</dbReference>
<dbReference type="Gene3D" id="3.20.20.80">
    <property type="entry name" value="Glycosidases"/>
    <property type="match status" value="1"/>
</dbReference>
<dbReference type="PANTHER" id="PTHR43863">
    <property type="entry name" value="HYDROLASE, PUTATIVE (AFU_ORTHOLOGUE AFUA_1G03140)-RELATED"/>
    <property type="match status" value="1"/>
</dbReference>
<comment type="similarity">
    <text evidence="1 2">Belongs to the glycosyl hydrolase 31 family.</text>
</comment>
<dbReference type="InterPro" id="IPR000322">
    <property type="entry name" value="Glyco_hydro_31_TIM"/>
</dbReference>
<evidence type="ECO:0000256" key="2">
    <source>
        <dbReference type="RuleBase" id="RU361185"/>
    </source>
</evidence>
<dbReference type="Pfam" id="PF21365">
    <property type="entry name" value="Glyco_hydro_31_3rd"/>
    <property type="match status" value="1"/>
</dbReference>
<keyword evidence="2 9" id="KW-0378">Hydrolase</keyword>
<dbReference type="Gene3D" id="2.60.40.1180">
    <property type="entry name" value="Golgi alpha-mannosidase II"/>
    <property type="match status" value="2"/>
</dbReference>
<dbReference type="GO" id="GO:0005975">
    <property type="term" value="P:carbohydrate metabolic process"/>
    <property type="evidence" value="ECO:0007669"/>
    <property type="project" value="InterPro"/>
</dbReference>
<dbReference type="OrthoDB" id="176168at2"/>
<sequence>MARRRFRTLLIAAALAVGGLTVLSVPATAAIAAGQLGDVTAFTGTDGDYTVDAGAAKLRLKFYDDQVLRAWLAPDGTFTDPANGAITVGEGAFKGAKPAVADKGDHYEIRTADVVLHVAKHPLTLALYRTDGTKLFSETKPLAWTDKATTQSLTRGAQEQFFGAGEQNGSFSFRDKTVQVANSFNWNEGGYNNSQPFYVSSAGYGVFRNTFAPGAYSFTDPVATTENEQRFDAFYFAGPSMKDVIGQYTQLVGRPFMPPVYGLELGDSDCYLHNANRGERHTMDAVDVADGYKANGMPNGWMLVNDGYGCGYENLPQVGAGLHADNMQMGLWTENGLANAEEEAKAGVTVRKLDVAWVGPGYKFALDGCMQAKGTIEDYTAARGFVWQPNSWAGAQRCAVLWSGDQSGSYDYTRWQIPTYAGATMSGIAYNTGDVDGIFGGSAKTYVRDLQFKSMLPVVMTMDGWAPSDKQPWRYGEPYTAINRKYLLLKEQLIPYMYTLAAQARDTGVGPTRPLVLEYPDDPNTWGDNTKYEFMAGSDFLVAPVYQDTSVRDGIYLPKGDWVDYWSGQVHPGQSTLDGYAAPLDTLPMFVKGGAIVPMWPQGTTSWQTRDKGKLNLDIYPQGHSSYSLYEDDGVTRQYANGRSATQQFTVDAPKSGHGKVSVHIGASRGSYDGKAPARSYQLSVHTGTAPGAVKAGNVTLAHLTTKDAFDKAATGWFYDPADRGGVISVKTPVVSANGTLDVTLPGTTAVGGAHPYDGNAPVSATAPGIMAPGKASTVTASVTNKTGAQLKDVELALPVPAGWTVTGESTTAATLGPDEKQTATFTVTPAADAKPDTYLLQPKATYTAHGAKQEVSGAAQTQVPYGSLAATFNNVGVTTAANPAPGNLDGGGDSFVAEKLAAAGVTPGGTVSADGVTFTWPDVQPGQANNLAASGETVAISGQGGSLAVLGTGTSGSATGTVTIHYADGTKTTQPLGFANWCCLDPTAYGSKIAVKMLGRNTPKGPANATTEYRIFTNRVPLDATKPVVAVTFPAQSTIHVFATAIT</sequence>
<evidence type="ECO:0000313" key="10">
    <source>
        <dbReference type="Proteomes" id="UP000295444"/>
    </source>
</evidence>
<dbReference type="Pfam" id="PF13802">
    <property type="entry name" value="Gal_mutarotas_2"/>
    <property type="match status" value="1"/>
</dbReference>
<feature type="domain" description="Glycosyl hydrolase family 31 C-terminal" evidence="8">
    <location>
        <begin position="512"/>
        <end position="597"/>
    </location>
</feature>
<dbReference type="EMBL" id="SNXZ01000005">
    <property type="protein sequence ID" value="TDP95106.1"/>
    <property type="molecule type" value="Genomic_DNA"/>
</dbReference>
<dbReference type="SUPFAM" id="SSF74650">
    <property type="entry name" value="Galactose mutarotase-like"/>
    <property type="match status" value="1"/>
</dbReference>
<dbReference type="RefSeq" id="WP_133852486.1">
    <property type="nucleotide sequence ID" value="NZ_SNXZ01000005.1"/>
</dbReference>
<feature type="chain" id="PRO_5039056343" evidence="3">
    <location>
        <begin position="30"/>
        <end position="1048"/>
    </location>
</feature>
<reference evidence="9 10" key="1">
    <citation type="submission" date="2019-03" db="EMBL/GenBank/DDBJ databases">
        <title>Genomic Encyclopedia of Type Strains, Phase IV (KMG-IV): sequencing the most valuable type-strain genomes for metagenomic binning, comparative biology and taxonomic classification.</title>
        <authorList>
            <person name="Goeker M."/>
        </authorList>
    </citation>
    <scope>NUCLEOTIDE SEQUENCE [LARGE SCALE GENOMIC DNA]</scope>
    <source>
        <strain evidence="9 10">DSM 45361</strain>
    </source>
</reference>
<dbReference type="InterPro" id="IPR018905">
    <property type="entry name" value="A-galactase_NEW3"/>
</dbReference>
<feature type="domain" description="Glycoside hydrolase family 31 N-terminal" evidence="6">
    <location>
        <begin position="58"/>
        <end position="214"/>
    </location>
</feature>
<dbReference type="InterPro" id="IPR051816">
    <property type="entry name" value="Glycosyl_Hydrolase_31"/>
</dbReference>
<dbReference type="InterPro" id="IPR025887">
    <property type="entry name" value="Glyco_hydro_31_N_dom"/>
</dbReference>
<keyword evidence="10" id="KW-1185">Reference proteome</keyword>
<dbReference type="InterPro" id="IPR013783">
    <property type="entry name" value="Ig-like_fold"/>
</dbReference>
<protein>
    <submittedName>
        <fullName evidence="9">Glycosyl hydrolase family 31</fullName>
    </submittedName>
</protein>
<gene>
    <name evidence="9" type="ORF">EV186_105338</name>
</gene>
<proteinExistence type="inferred from homology"/>
<feature type="domain" description="DUF5110" evidence="7">
    <location>
        <begin position="615"/>
        <end position="687"/>
    </location>
</feature>
<dbReference type="PANTHER" id="PTHR43863:SF2">
    <property type="entry name" value="MALTASE-GLUCOAMYLASE"/>
    <property type="match status" value="1"/>
</dbReference>
<dbReference type="Gene3D" id="2.60.40.1760">
    <property type="entry name" value="glycosyl hydrolase (family 31)"/>
    <property type="match status" value="1"/>
</dbReference>
<dbReference type="InterPro" id="IPR048395">
    <property type="entry name" value="Glyco_hydro_31_C"/>
</dbReference>
<dbReference type="SUPFAM" id="SSF51011">
    <property type="entry name" value="Glycosyl hydrolase domain"/>
    <property type="match status" value="1"/>
</dbReference>
<dbReference type="Pfam" id="PF17137">
    <property type="entry name" value="DUF5110"/>
    <property type="match status" value="1"/>
</dbReference>